<accession>A0A7Z9BX56</accession>
<evidence type="ECO:0000256" key="1">
    <source>
        <dbReference type="SAM" id="Phobius"/>
    </source>
</evidence>
<keyword evidence="1" id="KW-1133">Transmembrane helix</keyword>
<comment type="caution">
    <text evidence="3">The sequence shown here is derived from an EMBL/GenBank/DDBJ whole genome shotgun (WGS) entry which is preliminary data.</text>
</comment>
<keyword evidence="1" id="KW-0812">Transmembrane</keyword>
<dbReference type="RefSeq" id="WP_083621854.1">
    <property type="nucleotide sequence ID" value="NZ_LR735018.1"/>
</dbReference>
<keyword evidence="1" id="KW-0472">Membrane</keyword>
<protein>
    <recommendedName>
        <fullName evidence="2">CHAT domain-containing protein</fullName>
    </recommendedName>
</protein>
<gene>
    <name evidence="3" type="ORF">PL9631_790037</name>
</gene>
<dbReference type="Pfam" id="PF12770">
    <property type="entry name" value="CHAT"/>
    <property type="match status" value="1"/>
</dbReference>
<dbReference type="AlphaFoldDB" id="A0A7Z9BX56"/>
<dbReference type="OrthoDB" id="433405at2"/>
<organism evidence="3 4">
    <name type="scientific">Planktothrix paucivesiculata PCC 9631</name>
    <dbReference type="NCBI Taxonomy" id="671071"/>
    <lineage>
        <taxon>Bacteria</taxon>
        <taxon>Bacillati</taxon>
        <taxon>Cyanobacteriota</taxon>
        <taxon>Cyanophyceae</taxon>
        <taxon>Oscillatoriophycideae</taxon>
        <taxon>Oscillatoriales</taxon>
        <taxon>Microcoleaceae</taxon>
        <taxon>Planktothrix</taxon>
    </lineage>
</organism>
<dbReference type="EMBL" id="CZCS02000222">
    <property type="protein sequence ID" value="VXD24301.1"/>
    <property type="molecule type" value="Genomic_DNA"/>
</dbReference>
<feature type="domain" description="CHAT" evidence="2">
    <location>
        <begin position="190"/>
        <end position="498"/>
    </location>
</feature>
<evidence type="ECO:0000313" key="4">
    <source>
        <dbReference type="Proteomes" id="UP000182190"/>
    </source>
</evidence>
<feature type="transmembrane region" description="Helical" evidence="1">
    <location>
        <begin position="35"/>
        <end position="55"/>
    </location>
</feature>
<proteinExistence type="predicted"/>
<sequence length="500" mass="56180">MKRIQRYRLLFLDILKDLGSALTNPRIYKPLGRTLPIVLFSLVVIGLWGSSLVNWEKLSFGRPVLSEPVPLSQEQLIRSINGNNPITTMEKKWELDYETYFSRNLTDSKLQAPDIAKILTEISQKTQTQHAVLWVVPEPIGLVLALITPGKEPLGLIQPNVKTETLKAEAINLYQEITNPRNLQSRSYLESSQRLYDLIIKPFEAELKAAKIDTILFCLGQGLRTLPLAVLHDGERFLIEKYALTRIPAFNLMNLDYESLKDALVLAMGASEFQDKNPLPAVPFELSTIVNSDGMNGVIFPIGNQDNSGQWPGQSFLNQKFTVDRLRSLLSFSPYRIIHLATHAEFKPGKPGNSYIQFWNEQLKLDQMGQFNWKNPQIELLVLSACKTAVGDTEAELGFAGLAFQSGVKTALASLWYVSDTGTLALMTEFYQQLKTTATKAQALQQTQIEMLKGNVRLQRGELLSSRGELALPPEIVQQGNDNLSHPYYWAAFTLIGSPW</sequence>
<evidence type="ECO:0000259" key="2">
    <source>
        <dbReference type="Pfam" id="PF12770"/>
    </source>
</evidence>
<name>A0A7Z9BX56_9CYAN</name>
<keyword evidence="4" id="KW-1185">Reference proteome</keyword>
<reference evidence="3" key="1">
    <citation type="submission" date="2019-10" db="EMBL/GenBank/DDBJ databases">
        <authorList>
            <consortium name="Genoscope - CEA"/>
            <person name="William W."/>
        </authorList>
    </citation>
    <scope>NUCLEOTIDE SEQUENCE [LARGE SCALE GENOMIC DNA]</scope>
    <source>
        <strain evidence="3">BBR_PRJEB10994</strain>
    </source>
</reference>
<dbReference type="InterPro" id="IPR024983">
    <property type="entry name" value="CHAT_dom"/>
</dbReference>
<evidence type="ECO:0000313" key="3">
    <source>
        <dbReference type="EMBL" id="VXD24301.1"/>
    </source>
</evidence>
<dbReference type="Proteomes" id="UP000182190">
    <property type="component" value="Unassembled WGS sequence"/>
</dbReference>